<dbReference type="Proteomes" id="UP000029223">
    <property type="component" value="Unassembled WGS sequence"/>
</dbReference>
<gene>
    <name evidence="1" type="ORF">JCM19239_3220</name>
</gene>
<sequence>MKLSTKHTLESVHDLFAGSVKAGREVVSAFIGIDQRDPQNSKQLPRWSQELNNALFDLSYSDIAALPENMKSWTEVEAHVLSLVEGNHLSTPSIAIFSCGVRDLVVPLPSLVETEVDIGVPQLGKLLSYTEGYNKYCVILFSEMGHRIIVINHSSTENSTIIESEINSEPVPVTTDNDAISEASEGESAAVDINEHFFSIPDYRQMIFGGNIRIAQGVKYSLHNAIAEHLVTLEPLAFDIDDEDLCQSVQQIAANQQRLKDMTILNELSMLGSNVSVFGLDSTFGALLDGRVKKVVLPYPFDTEKCNPLIIEAITQGAELEIVYGDPAQRLSQLGGVAGVLYERFDTFDND</sequence>
<protein>
    <submittedName>
        <fullName evidence="1">Uncharacterized protein</fullName>
    </submittedName>
</protein>
<reference evidence="2" key="1">
    <citation type="submission" date="2014-09" db="EMBL/GenBank/DDBJ databases">
        <title>Vibrio variabilis JCM 19239. (C206) whole genome shotgun sequence.</title>
        <authorList>
            <person name="Sawabe T."/>
            <person name="Meirelles P."/>
            <person name="Nakanishi M."/>
            <person name="Sayaka M."/>
            <person name="Hattori M."/>
            <person name="Ohkuma M."/>
        </authorList>
    </citation>
    <scope>NUCLEOTIDE SEQUENCE [LARGE SCALE GENOMIC DNA]</scope>
    <source>
        <strain evidence="2">JCM 19239</strain>
    </source>
</reference>
<evidence type="ECO:0000313" key="1">
    <source>
        <dbReference type="EMBL" id="GAL28543.1"/>
    </source>
</evidence>
<accession>A0ABQ0JII2</accession>
<name>A0ABQ0JII2_9VIBR</name>
<evidence type="ECO:0000313" key="2">
    <source>
        <dbReference type="Proteomes" id="UP000029223"/>
    </source>
</evidence>
<organism evidence="1 2">
    <name type="scientific">Vibrio variabilis</name>
    <dbReference type="NCBI Taxonomy" id="990271"/>
    <lineage>
        <taxon>Bacteria</taxon>
        <taxon>Pseudomonadati</taxon>
        <taxon>Pseudomonadota</taxon>
        <taxon>Gammaproteobacteria</taxon>
        <taxon>Vibrionales</taxon>
        <taxon>Vibrionaceae</taxon>
        <taxon>Vibrio</taxon>
    </lineage>
</organism>
<dbReference type="EMBL" id="BBMS01000045">
    <property type="protein sequence ID" value="GAL28543.1"/>
    <property type="molecule type" value="Genomic_DNA"/>
</dbReference>
<reference evidence="2" key="2">
    <citation type="submission" date="2014-09" db="EMBL/GenBank/DDBJ databases">
        <authorList>
            <consortium name="NBRP consortium"/>
            <person name="Sawabe T."/>
            <person name="Meirelles P."/>
            <person name="Nakanishi M."/>
            <person name="Sayaka M."/>
            <person name="Hattori M."/>
            <person name="Ohkuma M."/>
        </authorList>
    </citation>
    <scope>NUCLEOTIDE SEQUENCE [LARGE SCALE GENOMIC DNA]</scope>
    <source>
        <strain evidence="2">JCM 19239</strain>
    </source>
</reference>
<comment type="caution">
    <text evidence="1">The sequence shown here is derived from an EMBL/GenBank/DDBJ whole genome shotgun (WGS) entry which is preliminary data.</text>
</comment>
<proteinExistence type="predicted"/>
<keyword evidence="2" id="KW-1185">Reference proteome</keyword>